<dbReference type="KEGG" id="mfo:Metfor_2342"/>
<keyword evidence="1" id="KW-0812">Transmembrane</keyword>
<dbReference type="EMBL" id="CP003167">
    <property type="protein sequence ID" value="AGB03346.1"/>
    <property type="molecule type" value="Genomic_DNA"/>
</dbReference>
<feature type="transmembrane region" description="Helical" evidence="1">
    <location>
        <begin position="76"/>
        <end position="101"/>
    </location>
</feature>
<dbReference type="HOGENOM" id="CLU_1615305_0_0_2"/>
<sequence precursor="true">MTDLKKIFPYDQSRLLLISGFALFCCFVISPLLGTLLNSWKIPFVFVYFLVISCTNILPLIIIACSFRNIPPVTGIIVIVLATGFFRVIADIILSPVPFILVTTPGYLISILLYSVLLSVISVGVSLYTQRRALSMGILLVGIVMYCIFIRNIFFTMIDLLFKG</sequence>
<evidence type="ECO:0000313" key="2">
    <source>
        <dbReference type="EMBL" id="AGB03346.1"/>
    </source>
</evidence>
<organism evidence="2 3">
    <name type="scientific">Methanoregula formicica (strain DSM 22288 / NBRC 105244 / SMSP)</name>
    <dbReference type="NCBI Taxonomy" id="593750"/>
    <lineage>
        <taxon>Archaea</taxon>
        <taxon>Methanobacteriati</taxon>
        <taxon>Methanobacteriota</taxon>
        <taxon>Stenosarchaea group</taxon>
        <taxon>Methanomicrobia</taxon>
        <taxon>Methanomicrobiales</taxon>
        <taxon>Methanoregulaceae</taxon>
        <taxon>Methanoregula</taxon>
    </lineage>
</organism>
<accession>L0HHU9</accession>
<keyword evidence="1" id="KW-0472">Membrane</keyword>
<feature type="transmembrane region" description="Helical" evidence="1">
    <location>
        <begin position="136"/>
        <end position="158"/>
    </location>
</feature>
<protein>
    <submittedName>
        <fullName evidence="2">Uncharacterized protein</fullName>
    </submittedName>
</protein>
<evidence type="ECO:0000313" key="3">
    <source>
        <dbReference type="Proteomes" id="UP000010824"/>
    </source>
</evidence>
<dbReference type="InParanoid" id="L0HHU9"/>
<name>L0HHU9_METFS</name>
<keyword evidence="3" id="KW-1185">Reference proteome</keyword>
<gene>
    <name evidence="2" type="ordered locus">Metfor_2342</name>
</gene>
<dbReference type="Proteomes" id="UP000010824">
    <property type="component" value="Chromosome"/>
</dbReference>
<keyword evidence="1" id="KW-1133">Transmembrane helix</keyword>
<feature type="transmembrane region" description="Helical" evidence="1">
    <location>
        <begin position="45"/>
        <end position="64"/>
    </location>
</feature>
<reference evidence="3" key="1">
    <citation type="submission" date="2011-12" db="EMBL/GenBank/DDBJ databases">
        <title>Complete sequence of Methanoregula formicicum SMSP.</title>
        <authorList>
            <person name="Lucas S."/>
            <person name="Han J."/>
            <person name="Lapidus A."/>
            <person name="Cheng J.-F."/>
            <person name="Goodwin L."/>
            <person name="Pitluck S."/>
            <person name="Peters L."/>
            <person name="Ovchinnikova G."/>
            <person name="Teshima H."/>
            <person name="Detter J.C."/>
            <person name="Han C."/>
            <person name="Tapia R."/>
            <person name="Land M."/>
            <person name="Hauser L."/>
            <person name="Kyrpides N."/>
            <person name="Ivanova N."/>
            <person name="Pagani I."/>
            <person name="Imachi H."/>
            <person name="Tamaki H."/>
            <person name="Sekiguchi Y."/>
            <person name="Kamagata Y."/>
            <person name="Cadillo-Quiroz H."/>
            <person name="Zinder S."/>
            <person name="Liu W.-T."/>
            <person name="Woyke T."/>
        </authorList>
    </citation>
    <scope>NUCLEOTIDE SEQUENCE [LARGE SCALE GENOMIC DNA]</scope>
    <source>
        <strain evidence="3">DSM 22288 / NBRC 105244 / SMSP</strain>
    </source>
</reference>
<evidence type="ECO:0000256" key="1">
    <source>
        <dbReference type="SAM" id="Phobius"/>
    </source>
</evidence>
<reference evidence="2 3" key="2">
    <citation type="journal article" date="2014" name="Genome Announc.">
        <title>Complete Genome Sequence of Methanoregula formicica SMSPT, a Mesophilic Hydrogenotrophic Methanogen Isolated from a Methanogenic Upflow Anaerobic Sludge Blanket Reactor.</title>
        <authorList>
            <person name="Yamamoto K."/>
            <person name="Tamaki H."/>
            <person name="Cadillo-Quiroz H."/>
            <person name="Imachi H."/>
            <person name="Kyrpides N."/>
            <person name="Woyke T."/>
            <person name="Goodwin L."/>
            <person name="Zinder S.H."/>
            <person name="Kamagata Y."/>
            <person name="Liu W.T."/>
        </authorList>
    </citation>
    <scope>NUCLEOTIDE SEQUENCE [LARGE SCALE GENOMIC DNA]</scope>
    <source>
        <strain evidence="3">DSM 22288 / NBRC 105244 / SMSP</strain>
    </source>
</reference>
<feature type="transmembrane region" description="Helical" evidence="1">
    <location>
        <begin position="107"/>
        <end position="129"/>
    </location>
</feature>
<dbReference type="AlphaFoldDB" id="L0HHU9"/>
<feature type="transmembrane region" description="Helical" evidence="1">
    <location>
        <begin position="15"/>
        <end position="33"/>
    </location>
</feature>
<proteinExistence type="predicted"/>